<feature type="compositionally biased region" description="Basic and acidic residues" evidence="1">
    <location>
        <begin position="358"/>
        <end position="375"/>
    </location>
</feature>
<feature type="region of interest" description="Disordered" evidence="1">
    <location>
        <begin position="32"/>
        <end position="74"/>
    </location>
</feature>
<feature type="compositionally biased region" description="Polar residues" evidence="1">
    <location>
        <begin position="385"/>
        <end position="410"/>
    </location>
</feature>
<feature type="region of interest" description="Disordered" evidence="1">
    <location>
        <begin position="313"/>
        <end position="449"/>
    </location>
</feature>
<dbReference type="GeneID" id="59330537"/>
<feature type="compositionally biased region" description="Basic and acidic residues" evidence="1">
    <location>
        <begin position="64"/>
        <end position="74"/>
    </location>
</feature>
<protein>
    <submittedName>
        <fullName evidence="2">Uncharacterized protein</fullName>
    </submittedName>
</protein>
<dbReference type="RefSeq" id="XP_037150703.1">
    <property type="nucleotide sequence ID" value="XM_037293050.1"/>
</dbReference>
<comment type="caution">
    <text evidence="2">The sequence shown here is derived from an EMBL/GenBank/DDBJ whole genome shotgun (WGS) entry which is preliminary data.</text>
</comment>
<feature type="compositionally biased region" description="Low complexity" evidence="1">
    <location>
        <begin position="318"/>
        <end position="329"/>
    </location>
</feature>
<keyword evidence="3" id="KW-1185">Reference proteome</keyword>
<feature type="compositionally biased region" description="Basic residues" evidence="1">
    <location>
        <begin position="414"/>
        <end position="426"/>
    </location>
</feature>
<feature type="region of interest" description="Disordered" evidence="1">
    <location>
        <begin position="260"/>
        <end position="285"/>
    </location>
</feature>
<name>A0A8H6FB05_9LECA</name>
<gene>
    <name evidence="2" type="ORF">HO133_002123</name>
</gene>
<sequence>MSYNPTYEASKALPLEHIAKELEDFAAAGQDLSGRRFSRSPPRVPSVPSTEYEESEPPSPTAHLQDKESRELRNSDADAQFAIQIKDELGRIRAARDKGLLQHPNLFDLEEAAEANVKYRWIQQGIWDERWVSQPYKIWKHELQDHPSPMGPSDSVKEGGATKLKTRHKRKRSELEEEYHGMVRRAFDYQNQQSSRPCYQFLYQFCQEREWINMGLSNQDQDQQTNLDTRAYETVKLRWIRDGIWDDDWTFIPGTSWRHERPRKTLDPQKRHHEDDARQAARIERAERPPRWYSMAPVALLTRINWPTRQPVSLEAASDPSSPSILEPSSEVKPSLRSRSMTSRIHWHTEFSGSTRKSTAEAKHDPNGQERDEPRTGSAAKEATVNFTSTNQTKQALQEQKVNTSQSRVATSKPVKKQTSAKRKKNGSPIPAVRQKGPANDATASRPRRAAALKAMKKSDESDSTMIRAAQIDYSNGRNESARRARVGLSKWQAGKKSRLVPGESIVTAFLRIRDSKEGGRPAKKSK</sequence>
<feature type="region of interest" description="Disordered" evidence="1">
    <location>
        <begin position="145"/>
        <end position="171"/>
    </location>
</feature>
<dbReference type="AlphaFoldDB" id="A0A8H6FB05"/>
<dbReference type="EMBL" id="JACCJB010000014">
    <property type="protein sequence ID" value="KAF6221268.1"/>
    <property type="molecule type" value="Genomic_DNA"/>
</dbReference>
<dbReference type="Proteomes" id="UP000593566">
    <property type="component" value="Unassembled WGS sequence"/>
</dbReference>
<evidence type="ECO:0000256" key="1">
    <source>
        <dbReference type="SAM" id="MobiDB-lite"/>
    </source>
</evidence>
<proteinExistence type="predicted"/>
<reference evidence="2 3" key="1">
    <citation type="journal article" date="2020" name="Genomics">
        <title>Complete, high-quality genomes from long-read metagenomic sequencing of two wolf lichen thalli reveals enigmatic genome architecture.</title>
        <authorList>
            <person name="McKenzie S.K."/>
            <person name="Walston R.F."/>
            <person name="Allen J.L."/>
        </authorList>
    </citation>
    <scope>NUCLEOTIDE SEQUENCE [LARGE SCALE GENOMIC DNA]</scope>
    <source>
        <strain evidence="2">WasteWater1</strain>
    </source>
</reference>
<accession>A0A8H6FB05</accession>
<evidence type="ECO:0000313" key="2">
    <source>
        <dbReference type="EMBL" id="KAF6221268.1"/>
    </source>
</evidence>
<organism evidence="2 3">
    <name type="scientific">Letharia lupina</name>
    <dbReference type="NCBI Taxonomy" id="560253"/>
    <lineage>
        <taxon>Eukaryota</taxon>
        <taxon>Fungi</taxon>
        <taxon>Dikarya</taxon>
        <taxon>Ascomycota</taxon>
        <taxon>Pezizomycotina</taxon>
        <taxon>Lecanoromycetes</taxon>
        <taxon>OSLEUM clade</taxon>
        <taxon>Lecanoromycetidae</taxon>
        <taxon>Lecanorales</taxon>
        <taxon>Lecanorineae</taxon>
        <taxon>Parmeliaceae</taxon>
        <taxon>Letharia</taxon>
    </lineage>
</organism>
<evidence type="ECO:0000313" key="3">
    <source>
        <dbReference type="Proteomes" id="UP000593566"/>
    </source>
</evidence>